<dbReference type="OrthoDB" id="9963366at2"/>
<gene>
    <name evidence="1" type="ORF">AZ34_02005</name>
</gene>
<dbReference type="STRING" id="1458275.AZ34_02005"/>
<sequence length="185" mass="19987">MKNSRKIGFWVAILASAVLLSGCASGLRTTKSAKLRDNATLLIMPPHDVVQNGQPHEMGKGSGEYLRKAVNEKLAQRTNLKLVSFEPTATINNTTIITKSDALAEARKVKADYVLVLGLGEFMNAAPMTFRPDFATLESGFLFDVASGEEVWSVKSPLMLQKGNIGNHLVLIDKMAASVAQTIAK</sequence>
<dbReference type="RefSeq" id="WP_035604242.1">
    <property type="nucleotide sequence ID" value="NZ_JEMG01000001.1"/>
</dbReference>
<evidence type="ECO:0000313" key="2">
    <source>
        <dbReference type="Proteomes" id="UP000023268"/>
    </source>
</evidence>
<comment type="caution">
    <text evidence="1">The sequence shown here is derived from an EMBL/GenBank/DDBJ whole genome shotgun (WGS) entry which is preliminary data.</text>
</comment>
<accession>A0A016XME4</accession>
<dbReference type="PROSITE" id="PS51257">
    <property type="entry name" value="PROKAR_LIPOPROTEIN"/>
    <property type="match status" value="1"/>
</dbReference>
<evidence type="ECO:0000313" key="1">
    <source>
        <dbReference type="EMBL" id="EYC52752.1"/>
    </source>
</evidence>
<name>A0A016XME4_9BURK</name>
<evidence type="ECO:0008006" key="3">
    <source>
        <dbReference type="Google" id="ProtNLM"/>
    </source>
</evidence>
<dbReference type="Proteomes" id="UP000023268">
    <property type="component" value="Unassembled WGS sequence"/>
</dbReference>
<organism evidence="1 2">
    <name type="scientific">Hylemonella gracilis str. Niagara R</name>
    <dbReference type="NCBI Taxonomy" id="1458275"/>
    <lineage>
        <taxon>Bacteria</taxon>
        <taxon>Pseudomonadati</taxon>
        <taxon>Pseudomonadota</taxon>
        <taxon>Betaproteobacteria</taxon>
        <taxon>Burkholderiales</taxon>
        <taxon>Comamonadaceae</taxon>
        <taxon>Hylemonella</taxon>
    </lineage>
</organism>
<reference evidence="1 2" key="1">
    <citation type="submission" date="2014-02" db="EMBL/GenBank/DDBJ databases">
        <title>Draft Genome of Hylemonella gracilis isolated from the Niagara River.</title>
        <authorList>
            <person name="Pawlowski D.R."/>
            <person name="Koudelka G.B."/>
        </authorList>
    </citation>
    <scope>NUCLEOTIDE SEQUENCE [LARGE SCALE GENOMIC DNA]</scope>
    <source>
        <strain evidence="1 2">Niagara R</strain>
    </source>
</reference>
<protein>
    <recommendedName>
        <fullName evidence="3">Lipoprotein</fullName>
    </recommendedName>
</protein>
<dbReference type="EMBL" id="JEMG01000001">
    <property type="protein sequence ID" value="EYC52752.1"/>
    <property type="molecule type" value="Genomic_DNA"/>
</dbReference>
<dbReference type="AlphaFoldDB" id="A0A016XME4"/>
<proteinExistence type="predicted"/>